<name>A0A5R9IL59_9GAMM</name>
<dbReference type="InterPro" id="IPR006976">
    <property type="entry name" value="VanZ-like"/>
</dbReference>
<evidence type="ECO:0000313" key="4">
    <source>
        <dbReference type="Proteomes" id="UP000307790"/>
    </source>
</evidence>
<comment type="caution">
    <text evidence="3">The sequence shown here is derived from an EMBL/GenBank/DDBJ whole genome shotgun (WGS) entry which is preliminary data.</text>
</comment>
<dbReference type="AlphaFoldDB" id="A0A5R9IL59"/>
<feature type="transmembrane region" description="Helical" evidence="1">
    <location>
        <begin position="62"/>
        <end position="81"/>
    </location>
</feature>
<organism evidence="3 4">
    <name type="scientific">Thalassotalea litorea</name>
    <dbReference type="NCBI Taxonomy" id="2020715"/>
    <lineage>
        <taxon>Bacteria</taxon>
        <taxon>Pseudomonadati</taxon>
        <taxon>Pseudomonadota</taxon>
        <taxon>Gammaproteobacteria</taxon>
        <taxon>Alteromonadales</taxon>
        <taxon>Colwelliaceae</taxon>
        <taxon>Thalassotalea</taxon>
    </lineage>
</organism>
<reference evidence="3 4" key="1">
    <citation type="submission" date="2019-05" db="EMBL/GenBank/DDBJ databases">
        <title>Genome sequences of Thalassotalea litorea 1K03283.</title>
        <authorList>
            <person name="Zhang D."/>
        </authorList>
    </citation>
    <scope>NUCLEOTIDE SEQUENCE [LARGE SCALE GENOMIC DNA]</scope>
    <source>
        <strain evidence="3 4">MCCC 1K03283</strain>
    </source>
</reference>
<dbReference type="Proteomes" id="UP000307790">
    <property type="component" value="Unassembled WGS sequence"/>
</dbReference>
<evidence type="ECO:0000256" key="1">
    <source>
        <dbReference type="SAM" id="Phobius"/>
    </source>
</evidence>
<feature type="transmembrane region" description="Helical" evidence="1">
    <location>
        <begin position="12"/>
        <end position="32"/>
    </location>
</feature>
<dbReference type="EMBL" id="VCBC01000008">
    <property type="protein sequence ID" value="TLU65203.1"/>
    <property type="molecule type" value="Genomic_DNA"/>
</dbReference>
<dbReference type="PANTHER" id="PTHR28008:SF1">
    <property type="entry name" value="DOMAIN PROTEIN, PUTATIVE (AFU_ORTHOLOGUE AFUA_3G10980)-RELATED"/>
    <property type="match status" value="1"/>
</dbReference>
<dbReference type="RefSeq" id="WP_138319873.1">
    <property type="nucleotide sequence ID" value="NZ_VCBC01000008.1"/>
</dbReference>
<evidence type="ECO:0000259" key="2">
    <source>
        <dbReference type="Pfam" id="PF04892"/>
    </source>
</evidence>
<gene>
    <name evidence="3" type="ORF">FE810_09810</name>
</gene>
<evidence type="ECO:0000313" key="3">
    <source>
        <dbReference type="EMBL" id="TLU65203.1"/>
    </source>
</evidence>
<sequence length="134" mass="15154">MTQLLILIRSYWVVLTLLLLAIICFLSLYPLAALPPFPGTDKTHHFIAYFALVMPMGLRKPSYWPVVILLFILVGGGIELIQPFVNRYGEWLDLTANVSGVVCGFIFAQMINRIFPDSALQKLECVKPRSAERE</sequence>
<protein>
    <submittedName>
        <fullName evidence="3">VanZ family protein</fullName>
    </submittedName>
</protein>
<dbReference type="PANTHER" id="PTHR28008">
    <property type="entry name" value="DOMAIN PROTEIN, PUTATIVE (AFU_ORTHOLOGUE AFUA_3G10980)-RELATED"/>
    <property type="match status" value="1"/>
</dbReference>
<dbReference type="OrthoDB" id="582407at2"/>
<proteinExistence type="predicted"/>
<dbReference type="Pfam" id="PF04892">
    <property type="entry name" value="VanZ"/>
    <property type="match status" value="1"/>
</dbReference>
<keyword evidence="1" id="KW-1133">Transmembrane helix</keyword>
<keyword evidence="4" id="KW-1185">Reference proteome</keyword>
<feature type="domain" description="VanZ-like" evidence="2">
    <location>
        <begin position="40"/>
        <end position="110"/>
    </location>
</feature>
<accession>A0A5R9IL59</accession>
<keyword evidence="1" id="KW-0812">Transmembrane</keyword>
<keyword evidence="1" id="KW-0472">Membrane</keyword>